<organism evidence="1 2">
    <name type="scientific">Methanospirillum lacunae</name>
    <dbReference type="NCBI Taxonomy" id="668570"/>
    <lineage>
        <taxon>Archaea</taxon>
        <taxon>Methanobacteriati</taxon>
        <taxon>Methanobacteriota</taxon>
        <taxon>Stenosarchaea group</taxon>
        <taxon>Methanomicrobia</taxon>
        <taxon>Methanomicrobiales</taxon>
        <taxon>Methanospirillaceae</taxon>
        <taxon>Methanospirillum</taxon>
    </lineage>
</organism>
<name>A0A2V2N1L4_9EURY</name>
<comment type="caution">
    <text evidence="1">The sequence shown here is derived from an EMBL/GenBank/DDBJ whole genome shotgun (WGS) entry which is preliminary data.</text>
</comment>
<gene>
    <name evidence="1" type="ORF">DK846_15075</name>
</gene>
<sequence>MFFIILNIQIRGNLILIKVFEIIIGWIHIRMQFQTSIAGNKDTEFRGANGISFHKKLPVF</sequence>
<evidence type="ECO:0000313" key="2">
    <source>
        <dbReference type="Proteomes" id="UP000245657"/>
    </source>
</evidence>
<reference evidence="1 2" key="1">
    <citation type="submission" date="2018-05" db="EMBL/GenBank/DDBJ databases">
        <title>Draft genome of Methanospirillum lacunae Ki8-1.</title>
        <authorList>
            <person name="Dueholm M.S."/>
            <person name="Nielsen P.H."/>
            <person name="Bakmann L.F."/>
            <person name="Otzen D.E."/>
        </authorList>
    </citation>
    <scope>NUCLEOTIDE SEQUENCE [LARGE SCALE GENOMIC DNA]</scope>
    <source>
        <strain evidence="1 2">Ki8-1</strain>
    </source>
</reference>
<dbReference type="AlphaFoldDB" id="A0A2V2N1L4"/>
<accession>A0A2V2N1L4</accession>
<evidence type="ECO:0000313" key="1">
    <source>
        <dbReference type="EMBL" id="PWR70398.1"/>
    </source>
</evidence>
<keyword evidence="2" id="KW-1185">Reference proteome</keyword>
<proteinExistence type="predicted"/>
<dbReference type="EMBL" id="QGMY01000014">
    <property type="protein sequence ID" value="PWR70398.1"/>
    <property type="molecule type" value="Genomic_DNA"/>
</dbReference>
<protein>
    <submittedName>
        <fullName evidence="1">Uncharacterized protein</fullName>
    </submittedName>
</protein>
<dbReference type="Proteomes" id="UP000245657">
    <property type="component" value="Unassembled WGS sequence"/>
</dbReference>